<protein>
    <recommendedName>
        <fullName evidence="2">DUF5658 domain-containing protein</fullName>
    </recommendedName>
</protein>
<feature type="transmembrane region" description="Helical" evidence="1">
    <location>
        <begin position="71"/>
        <end position="95"/>
    </location>
</feature>
<reference evidence="3 4" key="1">
    <citation type="submission" date="2021-01" db="EMBL/GenBank/DDBJ databases">
        <title>Genome public.</title>
        <authorList>
            <person name="Liu C."/>
            <person name="Sun Q."/>
        </authorList>
    </citation>
    <scope>NUCLEOTIDE SEQUENCE [LARGE SCALE GENOMIC DNA]</scope>
    <source>
        <strain evidence="3 4">YIM B02564</strain>
    </source>
</reference>
<accession>A0ABS1TQW1</accession>
<keyword evidence="1" id="KW-0472">Membrane</keyword>
<keyword evidence="1" id="KW-0812">Transmembrane</keyword>
<feature type="transmembrane region" description="Helical" evidence="1">
    <location>
        <begin position="42"/>
        <end position="62"/>
    </location>
</feature>
<dbReference type="Proteomes" id="UP000623967">
    <property type="component" value="Unassembled WGS sequence"/>
</dbReference>
<keyword evidence="1" id="KW-1133">Transmembrane helix</keyword>
<keyword evidence="4" id="KW-1185">Reference proteome</keyword>
<name>A0ABS1TQW1_9BACI</name>
<proteinExistence type="predicted"/>
<organism evidence="3 4">
    <name type="scientific">Neobacillus paridis</name>
    <dbReference type="NCBI Taxonomy" id="2803862"/>
    <lineage>
        <taxon>Bacteria</taxon>
        <taxon>Bacillati</taxon>
        <taxon>Bacillota</taxon>
        <taxon>Bacilli</taxon>
        <taxon>Bacillales</taxon>
        <taxon>Bacillaceae</taxon>
        <taxon>Neobacillus</taxon>
    </lineage>
</organism>
<sequence>MRFCLFLLFAGTLDAVLTHFGVTLGIVEEANPLMKLVIEKNWSYFYLIKISLPLLLIGLFLFHPVKKKMKLLLVASCFIYFSVLVYHLVWMVLYLNA</sequence>
<dbReference type="EMBL" id="JAESWB010000233">
    <property type="protein sequence ID" value="MBL4953662.1"/>
    <property type="molecule type" value="Genomic_DNA"/>
</dbReference>
<dbReference type="InterPro" id="IPR043717">
    <property type="entry name" value="DUF5658"/>
</dbReference>
<evidence type="ECO:0000256" key="1">
    <source>
        <dbReference type="SAM" id="Phobius"/>
    </source>
</evidence>
<gene>
    <name evidence="3" type="ORF">JK635_15850</name>
</gene>
<evidence type="ECO:0000313" key="4">
    <source>
        <dbReference type="Proteomes" id="UP000623967"/>
    </source>
</evidence>
<evidence type="ECO:0000259" key="2">
    <source>
        <dbReference type="Pfam" id="PF18902"/>
    </source>
</evidence>
<feature type="domain" description="DUF5658" evidence="2">
    <location>
        <begin position="6"/>
        <end position="92"/>
    </location>
</feature>
<comment type="caution">
    <text evidence="3">The sequence shown here is derived from an EMBL/GenBank/DDBJ whole genome shotgun (WGS) entry which is preliminary data.</text>
</comment>
<dbReference type="RefSeq" id="WP_202654929.1">
    <property type="nucleotide sequence ID" value="NZ_JAESWB010000233.1"/>
</dbReference>
<evidence type="ECO:0000313" key="3">
    <source>
        <dbReference type="EMBL" id="MBL4953662.1"/>
    </source>
</evidence>
<dbReference type="Pfam" id="PF18902">
    <property type="entry name" value="DUF5658"/>
    <property type="match status" value="1"/>
</dbReference>